<dbReference type="Proteomes" id="UP001157069">
    <property type="component" value="Unassembled WGS sequence"/>
</dbReference>
<evidence type="ECO:0000313" key="2">
    <source>
        <dbReference type="Proteomes" id="UP001157069"/>
    </source>
</evidence>
<comment type="caution">
    <text evidence="1">The sequence shown here is derived from an EMBL/GenBank/DDBJ whole genome shotgun (WGS) entry which is preliminary data.</text>
</comment>
<name>A0ABQ6JX51_9MICO</name>
<protein>
    <submittedName>
        <fullName evidence="1">Uncharacterized protein</fullName>
    </submittedName>
</protein>
<accession>A0ABQ6JX51</accession>
<dbReference type="EMBL" id="BSVA01000001">
    <property type="protein sequence ID" value="GMA92071.1"/>
    <property type="molecule type" value="Genomic_DNA"/>
</dbReference>
<evidence type="ECO:0000313" key="1">
    <source>
        <dbReference type="EMBL" id="GMA92071.1"/>
    </source>
</evidence>
<proteinExistence type="predicted"/>
<sequence>MRAIPGHIDLVRRIVIDSLSREQLGQLTEISDAITHALDPEGRFTALLEP</sequence>
<organism evidence="1 2">
    <name type="scientific">Homoserinibacter gongjuensis</name>
    <dbReference type="NCBI Taxonomy" id="1162968"/>
    <lineage>
        <taxon>Bacteria</taxon>
        <taxon>Bacillati</taxon>
        <taxon>Actinomycetota</taxon>
        <taxon>Actinomycetes</taxon>
        <taxon>Micrococcales</taxon>
        <taxon>Microbacteriaceae</taxon>
        <taxon>Homoserinibacter</taxon>
    </lineage>
</organism>
<reference evidence="2" key="1">
    <citation type="journal article" date="2019" name="Int. J. Syst. Evol. Microbiol.">
        <title>The Global Catalogue of Microorganisms (GCM) 10K type strain sequencing project: providing services to taxonomists for standard genome sequencing and annotation.</title>
        <authorList>
            <consortium name="The Broad Institute Genomics Platform"/>
            <consortium name="The Broad Institute Genome Sequencing Center for Infectious Disease"/>
            <person name="Wu L."/>
            <person name="Ma J."/>
        </authorList>
    </citation>
    <scope>NUCLEOTIDE SEQUENCE [LARGE SCALE GENOMIC DNA]</scope>
    <source>
        <strain evidence="2">NBRC 108755</strain>
    </source>
</reference>
<keyword evidence="2" id="KW-1185">Reference proteome</keyword>
<gene>
    <name evidence="1" type="ORF">GCM10025869_26000</name>
</gene>